<dbReference type="RefSeq" id="WP_141514552.1">
    <property type="nucleotide sequence ID" value="NZ_OCNE01000003.1"/>
</dbReference>
<dbReference type="InterPro" id="IPR017441">
    <property type="entry name" value="Protein_kinase_ATP_BS"/>
</dbReference>
<dbReference type="EMBL" id="OCNE01000003">
    <property type="protein sequence ID" value="SOD61161.1"/>
    <property type="molecule type" value="Genomic_DNA"/>
</dbReference>
<evidence type="ECO:0000256" key="3">
    <source>
        <dbReference type="ARBA" id="ARBA00022777"/>
    </source>
</evidence>
<reference evidence="8 9" key="1">
    <citation type="submission" date="2017-09" db="EMBL/GenBank/DDBJ databases">
        <authorList>
            <person name="Ehlers B."/>
            <person name="Leendertz F.H."/>
        </authorList>
    </citation>
    <scope>NUCLEOTIDE SEQUENCE [LARGE SCALE GENOMIC DNA]</scope>
    <source>
        <strain evidence="8 9">CGMCC 4.7095</strain>
    </source>
</reference>
<evidence type="ECO:0000256" key="5">
    <source>
        <dbReference type="PROSITE-ProRule" id="PRU10141"/>
    </source>
</evidence>
<protein>
    <submittedName>
        <fullName evidence="8">Serine/threonine protein kinase</fullName>
    </submittedName>
</protein>
<feature type="compositionally biased region" description="Low complexity" evidence="6">
    <location>
        <begin position="385"/>
        <end position="401"/>
    </location>
</feature>
<accession>A0A286DRA0</accession>
<organism evidence="8 9">
    <name type="scientific">Streptomyces zhaozhouensis</name>
    <dbReference type="NCBI Taxonomy" id="1300267"/>
    <lineage>
        <taxon>Bacteria</taxon>
        <taxon>Bacillati</taxon>
        <taxon>Actinomycetota</taxon>
        <taxon>Actinomycetes</taxon>
        <taxon>Kitasatosporales</taxon>
        <taxon>Streptomycetaceae</taxon>
        <taxon>Streptomyces</taxon>
    </lineage>
</organism>
<evidence type="ECO:0000313" key="8">
    <source>
        <dbReference type="EMBL" id="SOD61161.1"/>
    </source>
</evidence>
<dbReference type="Proteomes" id="UP000219072">
    <property type="component" value="Unassembled WGS sequence"/>
</dbReference>
<dbReference type="GO" id="GO:0004674">
    <property type="term" value="F:protein serine/threonine kinase activity"/>
    <property type="evidence" value="ECO:0007669"/>
    <property type="project" value="UniProtKB-KW"/>
</dbReference>
<dbReference type="CDD" id="cd14014">
    <property type="entry name" value="STKc_PknB_like"/>
    <property type="match status" value="1"/>
</dbReference>
<gene>
    <name evidence="8" type="ORF">SAMN06297387_1035</name>
</gene>
<evidence type="ECO:0000256" key="1">
    <source>
        <dbReference type="ARBA" id="ARBA00022679"/>
    </source>
</evidence>
<feature type="region of interest" description="Disordered" evidence="6">
    <location>
        <begin position="325"/>
        <end position="356"/>
    </location>
</feature>
<feature type="region of interest" description="Disordered" evidence="6">
    <location>
        <begin position="1"/>
        <end position="21"/>
    </location>
</feature>
<dbReference type="PANTHER" id="PTHR43289">
    <property type="entry name" value="MITOGEN-ACTIVATED PROTEIN KINASE KINASE KINASE 20-RELATED"/>
    <property type="match status" value="1"/>
</dbReference>
<name>A0A286DRA0_9ACTN</name>
<keyword evidence="2 5" id="KW-0547">Nucleotide-binding</keyword>
<keyword evidence="1" id="KW-0808">Transferase</keyword>
<proteinExistence type="predicted"/>
<evidence type="ECO:0000256" key="2">
    <source>
        <dbReference type="ARBA" id="ARBA00022741"/>
    </source>
</evidence>
<dbReference type="PROSITE" id="PS00108">
    <property type="entry name" value="PROTEIN_KINASE_ST"/>
    <property type="match status" value="1"/>
</dbReference>
<keyword evidence="3 8" id="KW-0418">Kinase</keyword>
<dbReference type="PANTHER" id="PTHR43289:SF34">
    <property type="entry name" value="SERINE_THREONINE-PROTEIN KINASE YBDM-RELATED"/>
    <property type="match status" value="1"/>
</dbReference>
<dbReference type="SMART" id="SM00062">
    <property type="entry name" value="PBPb"/>
    <property type="match status" value="1"/>
</dbReference>
<dbReference type="Gene3D" id="1.10.510.10">
    <property type="entry name" value="Transferase(Phosphotransferase) domain 1"/>
    <property type="match status" value="1"/>
</dbReference>
<evidence type="ECO:0000256" key="6">
    <source>
        <dbReference type="SAM" id="MobiDB-lite"/>
    </source>
</evidence>
<dbReference type="PROSITE" id="PS00107">
    <property type="entry name" value="PROTEIN_KINASE_ATP"/>
    <property type="match status" value="1"/>
</dbReference>
<feature type="compositionally biased region" description="Basic and acidic residues" evidence="6">
    <location>
        <begin position="1"/>
        <end position="17"/>
    </location>
</feature>
<feature type="compositionally biased region" description="Pro residues" evidence="6">
    <location>
        <begin position="329"/>
        <end position="354"/>
    </location>
</feature>
<dbReference type="Pfam" id="PF00497">
    <property type="entry name" value="SBP_bac_3"/>
    <property type="match status" value="1"/>
</dbReference>
<dbReference type="PROSITE" id="PS50011">
    <property type="entry name" value="PROTEIN_KINASE_DOM"/>
    <property type="match status" value="1"/>
</dbReference>
<evidence type="ECO:0000313" key="9">
    <source>
        <dbReference type="Proteomes" id="UP000219072"/>
    </source>
</evidence>
<dbReference type="InterPro" id="IPR011009">
    <property type="entry name" value="Kinase-like_dom_sf"/>
</dbReference>
<keyword evidence="4 5" id="KW-0067">ATP-binding</keyword>
<dbReference type="OrthoDB" id="3965342at2"/>
<dbReference type="InterPro" id="IPR008271">
    <property type="entry name" value="Ser/Thr_kinase_AS"/>
</dbReference>
<keyword evidence="8" id="KW-0723">Serine/threonine-protein kinase</keyword>
<keyword evidence="9" id="KW-1185">Reference proteome</keyword>
<evidence type="ECO:0000256" key="4">
    <source>
        <dbReference type="ARBA" id="ARBA00022840"/>
    </source>
</evidence>
<dbReference type="SMART" id="SM00220">
    <property type="entry name" value="S_TKc"/>
    <property type="match status" value="1"/>
</dbReference>
<dbReference type="Gene3D" id="3.30.200.20">
    <property type="entry name" value="Phosphorylase Kinase, domain 1"/>
    <property type="match status" value="1"/>
</dbReference>
<dbReference type="GO" id="GO:0005524">
    <property type="term" value="F:ATP binding"/>
    <property type="evidence" value="ECO:0007669"/>
    <property type="project" value="UniProtKB-UniRule"/>
</dbReference>
<dbReference type="InterPro" id="IPR000719">
    <property type="entry name" value="Prot_kinase_dom"/>
</dbReference>
<evidence type="ECO:0000259" key="7">
    <source>
        <dbReference type="PROSITE" id="PS50011"/>
    </source>
</evidence>
<feature type="region of interest" description="Disordered" evidence="6">
    <location>
        <begin position="385"/>
        <end position="414"/>
    </location>
</feature>
<dbReference type="SUPFAM" id="SSF56112">
    <property type="entry name" value="Protein kinase-like (PK-like)"/>
    <property type="match status" value="1"/>
</dbReference>
<dbReference type="Gene3D" id="3.40.190.10">
    <property type="entry name" value="Periplasmic binding protein-like II"/>
    <property type="match status" value="2"/>
</dbReference>
<dbReference type="SUPFAM" id="SSF53850">
    <property type="entry name" value="Periplasmic binding protein-like II"/>
    <property type="match status" value="1"/>
</dbReference>
<dbReference type="InterPro" id="IPR001638">
    <property type="entry name" value="Solute-binding_3/MltF_N"/>
</dbReference>
<dbReference type="Pfam" id="PF00069">
    <property type="entry name" value="Pkinase"/>
    <property type="match status" value="1"/>
</dbReference>
<sequence length="664" mass="68442">MAGSEARGREPDVEFRGGHGGIAVRELTPGDPAVVGDYRLLARLGAGGMGRVFLGRSAGGRLVAVKLVHPGLAEEPDFRRRFAREVAAAQRVGGRWTAPVLDADTASPRPWVATGFVPGPTLREVVDALHGPLPPRTLWPLVWGLSEALRGIHASGVIHRDLKPSNVMVTLDGPKVIDFGVAKAADASVATRTGAVVGSPGFMAPEQARAGELTPAADLFGLGAVLVHAATGTAPFSGGEVPAHVVLYRVLHEEPELGAMEGPLRELAARCLARDPAARPTVDEVSRLAAAHTDTAPASGSWLPGGLAARLGREAARLLELGSRVPAARPTPPPFPPGPPPSPTSPPPAAPVPPAARRGRRAALVATAVVVAAGLAAVAVTLRTGDGDEPSAGGSSASSPGLPDEGGDAAGGELSLHDRLPADIREAGRIDVATSGARPPLSYPQDETNGVDRELAAELGELLGVELAFQYVDFQQIASAVKSGQVDLAFDQADTEVTRSYGVDVVGYYQAGNVLLVNDSSANTAGLPGMCGGTVTTWPVDVLIESIENAVDDCGTGIRVEPVPDEAAMIEAVRNGDADGALLNQVSAVHVTSEGESAEDLRAVGEPVDVLPYGVAVDSDERELRDIVQEALQTLMDEGRYGEILERHGLSECALGEATVNVAG</sequence>
<dbReference type="AlphaFoldDB" id="A0A286DRA0"/>
<feature type="binding site" evidence="5">
    <location>
        <position position="66"/>
    </location>
    <ligand>
        <name>ATP</name>
        <dbReference type="ChEBI" id="CHEBI:30616"/>
    </ligand>
</feature>
<feature type="domain" description="Protein kinase" evidence="7">
    <location>
        <begin position="38"/>
        <end position="295"/>
    </location>
</feature>